<name>A0ABM0JTS3_APLCA</name>
<dbReference type="RefSeq" id="XP_005101308.1">
    <property type="nucleotide sequence ID" value="XM_005101251.3"/>
</dbReference>
<keyword evidence="2" id="KW-1185">Reference proteome</keyword>
<organism evidence="2 3">
    <name type="scientific">Aplysia californica</name>
    <name type="common">California sea hare</name>
    <dbReference type="NCBI Taxonomy" id="6500"/>
    <lineage>
        <taxon>Eukaryota</taxon>
        <taxon>Metazoa</taxon>
        <taxon>Spiralia</taxon>
        <taxon>Lophotrochozoa</taxon>
        <taxon>Mollusca</taxon>
        <taxon>Gastropoda</taxon>
        <taxon>Heterobranchia</taxon>
        <taxon>Euthyneura</taxon>
        <taxon>Tectipleura</taxon>
        <taxon>Aplysiida</taxon>
        <taxon>Aplysioidea</taxon>
        <taxon>Aplysiidae</taxon>
        <taxon>Aplysia</taxon>
    </lineage>
</organism>
<feature type="region of interest" description="Disordered" evidence="1">
    <location>
        <begin position="669"/>
        <end position="718"/>
    </location>
</feature>
<sequence>MDRSDLTFVPGDEASQEAVVPAIVQEGNYFIMDSEQLVSNPFQELQQEAAQEAQKKNSMTERLTSVKNNVCENHFQMEKSRLERQKTSKLKNLHDHSNKLRHEVKLLDLDRQRHQVEVKKRLDPEKDFTYDDGQIVNIERRLGANIASFYLDKKLKYPMRLRSVSDISVTPTVRKARQSLRLQDLKRSMDDANVAGRAERVQTAKSSSTALTAHSGLARRRGSRSAPLYAARSAAGVRAQSERVHNTMLPAIAGAAQPDSHEDGKPKTAPQSHQVKFAFENPLKILASSEESANLFARGHTYYPGLTRAVNTGLTDSSDEDDDPYPSEVIDLRALLFKDGETANAIPTTTNSINLSGFNIAQIHPAGSHHHHQHNDDLASLSHGSGPAPGLSLHHLAALRKAQGPPPKLTTDMMQVENEQISAKINKFLGDLAVPRRLRHGYDSSDEEEDDARAIQRPGDFFANVAAGGGGGSGGGGGGGGVKFFASTGVRTDDNPPNPFLSSNTKSTSTSDLLGVNNHNNNENKNVFAKNNSNNNTNNASTTTADRPTGVVARIKTTSGGSEGGDERGDEDEAGSKSGEKPPHKNKYGWQYIRGRPADGQLRGTYKSEDLVLQSLTGVPIRNALGTHVPLNSASRAMRHTATFKMHKIVERLIQERTKYERHQVEELKRQMATDEPGTPHTATGPGPGPGPGLGPSPSPAHPSRRVSRVSNLTVTSR</sequence>
<feature type="region of interest" description="Disordered" evidence="1">
    <location>
        <begin position="487"/>
        <end position="589"/>
    </location>
</feature>
<reference evidence="3" key="1">
    <citation type="submission" date="2025-08" db="UniProtKB">
        <authorList>
            <consortium name="RefSeq"/>
        </authorList>
    </citation>
    <scope>IDENTIFICATION</scope>
</reference>
<dbReference type="Proteomes" id="UP000694888">
    <property type="component" value="Unplaced"/>
</dbReference>
<protein>
    <submittedName>
        <fullName evidence="3">Uncharacterized protein LOC101862118 isoform X1</fullName>
    </submittedName>
</protein>
<evidence type="ECO:0000313" key="3">
    <source>
        <dbReference type="RefSeq" id="XP_005101308.1"/>
    </source>
</evidence>
<feature type="compositionally biased region" description="Low complexity" evidence="1">
    <location>
        <begin position="516"/>
        <end position="544"/>
    </location>
</feature>
<evidence type="ECO:0000313" key="2">
    <source>
        <dbReference type="Proteomes" id="UP000694888"/>
    </source>
</evidence>
<feature type="compositionally biased region" description="Pro residues" evidence="1">
    <location>
        <begin position="687"/>
        <end position="701"/>
    </location>
</feature>
<evidence type="ECO:0000256" key="1">
    <source>
        <dbReference type="SAM" id="MobiDB-lite"/>
    </source>
</evidence>
<accession>A0ABM0JTS3</accession>
<proteinExistence type="predicted"/>
<feature type="compositionally biased region" description="Polar residues" evidence="1">
    <location>
        <begin position="709"/>
        <end position="718"/>
    </location>
</feature>
<feature type="compositionally biased region" description="Polar residues" evidence="1">
    <location>
        <begin position="500"/>
        <end position="512"/>
    </location>
</feature>
<gene>
    <name evidence="3" type="primary">LOC101862118</name>
</gene>
<feature type="compositionally biased region" description="Basic and acidic residues" evidence="1">
    <location>
        <begin position="574"/>
        <end position="583"/>
    </location>
</feature>
<dbReference type="GeneID" id="101862118"/>